<sequence length="93" mass="10474">MLPKLAPSMLGIIFWSGLYITDSVSYFCTATNRPYLDPNSQGLTGCPFTMPNHLYLIAAFLVISSPFLIIALFIKKKFLTHEVGDDLEQYQPQ</sequence>
<accession>A0A1G1WEH6</accession>
<name>A0A1G1WEH6_9BACT</name>
<proteinExistence type="predicted"/>
<keyword evidence="1" id="KW-0812">Transmembrane</keyword>
<comment type="caution">
    <text evidence="2">The sequence shown here is derived from an EMBL/GenBank/DDBJ whole genome shotgun (WGS) entry which is preliminary data.</text>
</comment>
<keyword evidence="1" id="KW-1133">Transmembrane helix</keyword>
<reference evidence="2 3" key="1">
    <citation type="journal article" date="2016" name="Nat. Commun.">
        <title>Thousands of microbial genomes shed light on interconnected biogeochemical processes in an aquifer system.</title>
        <authorList>
            <person name="Anantharaman K."/>
            <person name="Brown C.T."/>
            <person name="Hug L.A."/>
            <person name="Sharon I."/>
            <person name="Castelle C.J."/>
            <person name="Probst A.J."/>
            <person name="Thomas B.C."/>
            <person name="Singh A."/>
            <person name="Wilkins M.J."/>
            <person name="Karaoz U."/>
            <person name="Brodie E.L."/>
            <person name="Williams K.H."/>
            <person name="Hubbard S.S."/>
            <person name="Banfield J.F."/>
        </authorList>
    </citation>
    <scope>NUCLEOTIDE SEQUENCE [LARGE SCALE GENOMIC DNA]</scope>
</reference>
<organism evidence="2 3">
    <name type="scientific">Candidatus Woykebacteria bacterium RBG_16_39_9b</name>
    <dbReference type="NCBI Taxonomy" id="1802595"/>
    <lineage>
        <taxon>Bacteria</taxon>
        <taxon>Candidatus Woykeibacteriota</taxon>
    </lineage>
</organism>
<evidence type="ECO:0000313" key="3">
    <source>
        <dbReference type="Proteomes" id="UP000178162"/>
    </source>
</evidence>
<protein>
    <submittedName>
        <fullName evidence="2">Uncharacterized protein</fullName>
    </submittedName>
</protein>
<evidence type="ECO:0000256" key="1">
    <source>
        <dbReference type="SAM" id="Phobius"/>
    </source>
</evidence>
<dbReference type="STRING" id="1802595.A2134_03080"/>
<keyword evidence="1" id="KW-0472">Membrane</keyword>
<dbReference type="EMBL" id="MHCR01000002">
    <property type="protein sequence ID" value="OGY26096.1"/>
    <property type="molecule type" value="Genomic_DNA"/>
</dbReference>
<feature type="transmembrane region" description="Helical" evidence="1">
    <location>
        <begin position="54"/>
        <end position="74"/>
    </location>
</feature>
<dbReference type="AlphaFoldDB" id="A0A1G1WEH6"/>
<dbReference type="Proteomes" id="UP000178162">
    <property type="component" value="Unassembled WGS sequence"/>
</dbReference>
<gene>
    <name evidence="2" type="ORF">A2134_03080</name>
</gene>
<evidence type="ECO:0000313" key="2">
    <source>
        <dbReference type="EMBL" id="OGY26096.1"/>
    </source>
</evidence>